<dbReference type="RefSeq" id="WP_189133406.1">
    <property type="nucleotide sequence ID" value="NZ_BMMS01000018.1"/>
</dbReference>
<keyword evidence="1" id="KW-0812">Transmembrane</keyword>
<proteinExistence type="predicted"/>
<reference evidence="2" key="2">
    <citation type="submission" date="2020-09" db="EMBL/GenBank/DDBJ databases">
        <authorList>
            <person name="Sun Q."/>
            <person name="Zhou Y."/>
        </authorList>
    </citation>
    <scope>NUCLEOTIDE SEQUENCE</scope>
    <source>
        <strain evidence="2">CGMCC 4.7201</strain>
    </source>
</reference>
<comment type="caution">
    <text evidence="2">The sequence shown here is derived from an EMBL/GenBank/DDBJ whole genome shotgun (WGS) entry which is preliminary data.</text>
</comment>
<dbReference type="EMBL" id="BMMS01000018">
    <property type="protein sequence ID" value="GGO92615.1"/>
    <property type="molecule type" value="Genomic_DNA"/>
</dbReference>
<organism evidence="2 3">
    <name type="scientific">Wenjunlia tyrosinilytica</name>
    <dbReference type="NCBI Taxonomy" id="1544741"/>
    <lineage>
        <taxon>Bacteria</taxon>
        <taxon>Bacillati</taxon>
        <taxon>Actinomycetota</taxon>
        <taxon>Actinomycetes</taxon>
        <taxon>Kitasatosporales</taxon>
        <taxon>Streptomycetaceae</taxon>
        <taxon>Wenjunlia</taxon>
    </lineage>
</organism>
<keyword evidence="1" id="KW-0472">Membrane</keyword>
<evidence type="ECO:0000313" key="3">
    <source>
        <dbReference type="Proteomes" id="UP000641932"/>
    </source>
</evidence>
<evidence type="ECO:0000256" key="1">
    <source>
        <dbReference type="SAM" id="Phobius"/>
    </source>
</evidence>
<gene>
    <name evidence="2" type="ORF">GCM10012280_43220</name>
</gene>
<protein>
    <recommendedName>
        <fullName evidence="4">Secreted protein</fullName>
    </recommendedName>
</protein>
<name>A0A918E0D1_9ACTN</name>
<sequence>MSDTAVQIVIGLVTSAIGAGLGWFARRVSWQRGLRRKQRFFGLPKGSECLLVVNQDAATGKSAVARNDVFALLELSALIRECGVNADVIGHDEARQGFGTRTEFCIGGPFSNRRMAAHLGTLLPGVKVDTSTEQGPGRGAFTVDGKTYEWRPGEVEHVLLARLTAGGNGRPVFLAGGQRSVSNQAAVRYLTRHHRALARKHGVEGSFCLLLKVVNSEAYGPDVVELVADITRAARTAPDEGSAD</sequence>
<reference evidence="2" key="1">
    <citation type="journal article" date="2014" name="Int. J. Syst. Evol. Microbiol.">
        <title>Complete genome sequence of Corynebacterium casei LMG S-19264T (=DSM 44701T), isolated from a smear-ripened cheese.</title>
        <authorList>
            <consortium name="US DOE Joint Genome Institute (JGI-PGF)"/>
            <person name="Walter F."/>
            <person name="Albersmeier A."/>
            <person name="Kalinowski J."/>
            <person name="Ruckert C."/>
        </authorList>
    </citation>
    <scope>NUCLEOTIDE SEQUENCE</scope>
    <source>
        <strain evidence="2">CGMCC 4.7201</strain>
    </source>
</reference>
<dbReference type="AlphaFoldDB" id="A0A918E0D1"/>
<accession>A0A918E0D1</accession>
<evidence type="ECO:0000313" key="2">
    <source>
        <dbReference type="EMBL" id="GGO92615.1"/>
    </source>
</evidence>
<feature type="transmembrane region" description="Helical" evidence="1">
    <location>
        <begin position="6"/>
        <end position="25"/>
    </location>
</feature>
<keyword evidence="1" id="KW-1133">Transmembrane helix</keyword>
<dbReference type="Proteomes" id="UP000641932">
    <property type="component" value="Unassembled WGS sequence"/>
</dbReference>
<keyword evidence="3" id="KW-1185">Reference proteome</keyword>
<evidence type="ECO:0008006" key="4">
    <source>
        <dbReference type="Google" id="ProtNLM"/>
    </source>
</evidence>